<proteinExistence type="predicted"/>
<organism evidence="2 3">
    <name type="scientific">Pleuronectes platessa</name>
    <name type="common">European plaice</name>
    <dbReference type="NCBI Taxonomy" id="8262"/>
    <lineage>
        <taxon>Eukaryota</taxon>
        <taxon>Metazoa</taxon>
        <taxon>Chordata</taxon>
        <taxon>Craniata</taxon>
        <taxon>Vertebrata</taxon>
        <taxon>Euteleostomi</taxon>
        <taxon>Actinopterygii</taxon>
        <taxon>Neopterygii</taxon>
        <taxon>Teleostei</taxon>
        <taxon>Neoteleostei</taxon>
        <taxon>Acanthomorphata</taxon>
        <taxon>Carangaria</taxon>
        <taxon>Pleuronectiformes</taxon>
        <taxon>Pleuronectoidei</taxon>
        <taxon>Pleuronectidae</taxon>
        <taxon>Pleuronectes</taxon>
    </lineage>
</organism>
<dbReference type="Proteomes" id="UP001153269">
    <property type="component" value="Unassembled WGS sequence"/>
</dbReference>
<name>A0A9N7Y1B5_PLEPL</name>
<comment type="caution">
    <text evidence="2">The sequence shown here is derived from an EMBL/GenBank/DDBJ whole genome shotgun (WGS) entry which is preliminary data.</text>
</comment>
<evidence type="ECO:0000313" key="2">
    <source>
        <dbReference type="EMBL" id="CAB1414030.1"/>
    </source>
</evidence>
<protein>
    <submittedName>
        <fullName evidence="2">Uncharacterized protein</fullName>
    </submittedName>
</protein>
<dbReference type="Gene3D" id="1.20.1250.70">
    <property type="entry name" value="Interleukin-15/Interleukin-21"/>
    <property type="match status" value="1"/>
</dbReference>
<dbReference type="AlphaFoldDB" id="A0A9N7Y1B5"/>
<feature type="signal peptide" evidence="1">
    <location>
        <begin position="1"/>
        <end position="20"/>
    </location>
</feature>
<feature type="chain" id="PRO_5040353793" evidence="1">
    <location>
        <begin position="21"/>
        <end position="132"/>
    </location>
</feature>
<sequence length="132" mass="14548">MEQHLRIALCMVFIIGYLQAKPVCLNKGDLGLKLLSDHVTCDQSVNITSPSNVKKHCYAAALKGFQDGLRSLNNCKGQVWRIGDTAEALEQATLSPARHVNSTDCQWENKSFAVFVKDLETFAEQFNSGGVC</sequence>
<keyword evidence="3" id="KW-1185">Reference proteome</keyword>
<reference evidence="2" key="1">
    <citation type="submission" date="2020-03" db="EMBL/GenBank/DDBJ databases">
        <authorList>
            <person name="Weist P."/>
        </authorList>
    </citation>
    <scope>NUCLEOTIDE SEQUENCE</scope>
</reference>
<dbReference type="InterPro" id="IPR009079">
    <property type="entry name" value="4_helix_cytokine-like_core"/>
</dbReference>
<keyword evidence="1" id="KW-0732">Signal</keyword>
<evidence type="ECO:0000313" key="3">
    <source>
        <dbReference type="Proteomes" id="UP001153269"/>
    </source>
</evidence>
<dbReference type="EMBL" id="CADEAL010000084">
    <property type="protein sequence ID" value="CAB1414030.1"/>
    <property type="molecule type" value="Genomic_DNA"/>
</dbReference>
<gene>
    <name evidence="2" type="ORF">PLEPLA_LOCUS1733</name>
</gene>
<dbReference type="SUPFAM" id="SSF47266">
    <property type="entry name" value="4-helical cytokines"/>
    <property type="match status" value="1"/>
</dbReference>
<evidence type="ECO:0000256" key="1">
    <source>
        <dbReference type="SAM" id="SignalP"/>
    </source>
</evidence>
<accession>A0A9N7Y1B5</accession>